<dbReference type="EMBL" id="CP024310">
    <property type="protein sequence ID" value="AUX80468.1"/>
    <property type="molecule type" value="Genomic_DNA"/>
</dbReference>
<keyword evidence="1" id="KW-0614">Plasmid</keyword>
<dbReference type="AlphaFoldDB" id="A0A2L0HG43"/>
<proteinExistence type="predicted"/>
<evidence type="ECO:0000313" key="1">
    <source>
        <dbReference type="EMBL" id="AUX80468.1"/>
    </source>
</evidence>
<name>A0A2L0HG43_RHIFR</name>
<sequence>MFPFRILPAFAYFLRPVTKHSIHVRNGMCASTVGQANWLGVINSVEGRTP</sequence>
<accession>A0A2L0HG43</accession>
<dbReference type="Proteomes" id="UP000239340">
    <property type="component" value="Plasmid pSfreNXT3c"/>
</dbReference>
<gene>
    <name evidence="1" type="ORF">NXT3_PC01316</name>
</gene>
<geneLocation type="plasmid" evidence="2">
    <name>psfrenxt3c</name>
</geneLocation>
<evidence type="ECO:0000313" key="2">
    <source>
        <dbReference type="Proteomes" id="UP000239340"/>
    </source>
</evidence>
<organism evidence="1 2">
    <name type="scientific">Rhizobium fredii</name>
    <name type="common">Sinorhizobium fredii</name>
    <dbReference type="NCBI Taxonomy" id="380"/>
    <lineage>
        <taxon>Bacteria</taxon>
        <taxon>Pseudomonadati</taxon>
        <taxon>Pseudomonadota</taxon>
        <taxon>Alphaproteobacteria</taxon>
        <taxon>Hyphomicrobiales</taxon>
        <taxon>Rhizobiaceae</taxon>
        <taxon>Sinorhizobium/Ensifer group</taxon>
        <taxon>Sinorhizobium</taxon>
    </lineage>
</organism>
<protein>
    <submittedName>
        <fullName evidence="1">Uncharacterized protein</fullName>
    </submittedName>
</protein>
<reference evidence="1 2" key="1">
    <citation type="submission" date="2017-10" db="EMBL/GenBank/DDBJ databases">
        <title>Analysis of the genome sequences of Rhizobium populations associated to common bean (phaseolus vulgaris).</title>
        <authorList>
            <person name="Bustos P."/>
            <person name="Santamaria R.I."/>
            <person name="Miranda-Sanchez F."/>
            <person name="Perez-Carrascal O."/>
            <person name="Juarez S."/>
            <person name="Lozano L."/>
            <person name="Martinez-Flores I."/>
            <person name="Vinuesa P."/>
            <person name="Martinez-Romero E."/>
            <person name="Cevallos M.A."/>
            <person name="Romero D."/>
            <person name="Davila G."/>
            <person name="Gonzalez V."/>
        </authorList>
    </citation>
    <scope>NUCLEOTIDE SEQUENCE [LARGE SCALE GENOMIC DNA]</scope>
    <source>
        <strain evidence="1 2">NXT3</strain>
        <plasmid evidence="2">Plasmid psfrenxt3c</plasmid>
    </source>
</reference>